<gene>
    <name evidence="1" type="ORF">AVDCRST_MAG79-136</name>
</gene>
<proteinExistence type="predicted"/>
<evidence type="ECO:0000313" key="1">
    <source>
        <dbReference type="EMBL" id="CAA9519970.1"/>
    </source>
</evidence>
<protein>
    <submittedName>
        <fullName evidence="1">Uncharacterized protein</fullName>
    </submittedName>
</protein>
<dbReference type="AlphaFoldDB" id="A0A6J4TDM7"/>
<name>A0A6J4TDM7_9ACTN</name>
<organism evidence="1">
    <name type="scientific">uncultured Thermoleophilia bacterium</name>
    <dbReference type="NCBI Taxonomy" id="1497501"/>
    <lineage>
        <taxon>Bacteria</taxon>
        <taxon>Bacillati</taxon>
        <taxon>Actinomycetota</taxon>
        <taxon>Thermoleophilia</taxon>
        <taxon>environmental samples</taxon>
    </lineage>
</organism>
<accession>A0A6J4TDM7</accession>
<sequence>MIAARPVATPRLSLTASAARLAKGHRYLVVVWSARTKALVGSGLGTVG</sequence>
<dbReference type="EMBL" id="CADCWC010000023">
    <property type="protein sequence ID" value="CAA9519970.1"/>
    <property type="molecule type" value="Genomic_DNA"/>
</dbReference>
<reference evidence="1" key="1">
    <citation type="submission" date="2020-02" db="EMBL/GenBank/DDBJ databases">
        <authorList>
            <person name="Meier V. D."/>
        </authorList>
    </citation>
    <scope>NUCLEOTIDE SEQUENCE</scope>
    <source>
        <strain evidence="1">AVDCRST_MAG79</strain>
    </source>
</reference>